<sequence length="120" mass="13012">MTSATGPVRVQIRLRGGADYQAGDEARAAIEDAIASAHCAVRSAEVVVNVRDDPASASAAEVEAVLEVGHTFVHADRFAPTVSEAIYLLEHQLSAELIRHGRRAQTARRVPRRRRAILHP</sequence>
<evidence type="ECO:0000313" key="2">
    <source>
        <dbReference type="Proteomes" id="UP001500571"/>
    </source>
</evidence>
<evidence type="ECO:0000313" key="1">
    <source>
        <dbReference type="EMBL" id="GAA1945145.1"/>
    </source>
</evidence>
<protein>
    <recommendedName>
        <fullName evidence="3">HPF/RaiA family ribosome-associated protein</fullName>
    </recommendedName>
</protein>
<dbReference type="EMBL" id="BAAAPB010000001">
    <property type="protein sequence ID" value="GAA1945145.1"/>
    <property type="molecule type" value="Genomic_DNA"/>
</dbReference>
<organism evidence="1 2">
    <name type="scientific">Nocardioides panacihumi</name>
    <dbReference type="NCBI Taxonomy" id="400774"/>
    <lineage>
        <taxon>Bacteria</taxon>
        <taxon>Bacillati</taxon>
        <taxon>Actinomycetota</taxon>
        <taxon>Actinomycetes</taxon>
        <taxon>Propionibacteriales</taxon>
        <taxon>Nocardioidaceae</taxon>
        <taxon>Nocardioides</taxon>
    </lineage>
</organism>
<dbReference type="Proteomes" id="UP001500571">
    <property type="component" value="Unassembled WGS sequence"/>
</dbReference>
<dbReference type="InterPro" id="IPR036567">
    <property type="entry name" value="RHF-like"/>
</dbReference>
<gene>
    <name evidence="1" type="ORF">GCM10009798_00080</name>
</gene>
<evidence type="ECO:0008006" key="3">
    <source>
        <dbReference type="Google" id="ProtNLM"/>
    </source>
</evidence>
<name>A0ABN2Q5M8_9ACTN</name>
<comment type="caution">
    <text evidence="1">The sequence shown here is derived from an EMBL/GenBank/DDBJ whole genome shotgun (WGS) entry which is preliminary data.</text>
</comment>
<proteinExistence type="predicted"/>
<keyword evidence="2" id="KW-1185">Reference proteome</keyword>
<reference evidence="1 2" key="1">
    <citation type="journal article" date="2019" name="Int. J. Syst. Evol. Microbiol.">
        <title>The Global Catalogue of Microorganisms (GCM) 10K type strain sequencing project: providing services to taxonomists for standard genome sequencing and annotation.</title>
        <authorList>
            <consortium name="The Broad Institute Genomics Platform"/>
            <consortium name="The Broad Institute Genome Sequencing Center for Infectious Disease"/>
            <person name="Wu L."/>
            <person name="Ma J."/>
        </authorList>
    </citation>
    <scope>NUCLEOTIDE SEQUENCE [LARGE SCALE GENOMIC DNA]</scope>
    <source>
        <strain evidence="1 2">JCM 15309</strain>
    </source>
</reference>
<accession>A0ABN2Q5M8</accession>
<dbReference type="RefSeq" id="WP_344041111.1">
    <property type="nucleotide sequence ID" value="NZ_BAAAPB010000001.1"/>
</dbReference>
<dbReference type="SUPFAM" id="SSF69754">
    <property type="entry name" value="Ribosome binding protein Y (YfiA homologue)"/>
    <property type="match status" value="1"/>
</dbReference>